<dbReference type="RefSeq" id="WP_231636741.1">
    <property type="nucleotide sequence ID" value="NZ_CP159837.1"/>
</dbReference>
<organism evidence="2">
    <name type="scientific">Planktothricoides raciborskii GIHE-MW2</name>
    <dbReference type="NCBI Taxonomy" id="2792601"/>
    <lineage>
        <taxon>Bacteria</taxon>
        <taxon>Bacillati</taxon>
        <taxon>Cyanobacteriota</taxon>
        <taxon>Cyanophyceae</taxon>
        <taxon>Oscillatoriophycideae</taxon>
        <taxon>Oscillatoriales</taxon>
        <taxon>Oscillatoriaceae</taxon>
        <taxon>Planktothricoides</taxon>
    </lineage>
</organism>
<dbReference type="Gene3D" id="3.90.1570.10">
    <property type="entry name" value="tt1808, chain A"/>
    <property type="match status" value="1"/>
</dbReference>
<evidence type="ECO:0000259" key="1">
    <source>
        <dbReference type="Pfam" id="PF05685"/>
    </source>
</evidence>
<accession>A0AAU8J9P6</accession>
<proteinExistence type="predicted"/>
<dbReference type="GO" id="GO:0004519">
    <property type="term" value="F:endonuclease activity"/>
    <property type="evidence" value="ECO:0007669"/>
    <property type="project" value="UniProtKB-KW"/>
</dbReference>
<gene>
    <name evidence="2" type="ORF">ABWT76_004566</name>
</gene>
<dbReference type="SUPFAM" id="SSF52980">
    <property type="entry name" value="Restriction endonuclease-like"/>
    <property type="match status" value="1"/>
</dbReference>
<reference evidence="2" key="1">
    <citation type="submission" date="2024-07" db="EMBL/GenBank/DDBJ databases">
        <authorList>
            <person name="Kim Y.J."/>
            <person name="Jeong J.Y."/>
        </authorList>
    </citation>
    <scope>NUCLEOTIDE SEQUENCE</scope>
    <source>
        <strain evidence="2">GIHE-MW2</strain>
    </source>
</reference>
<protein>
    <submittedName>
        <fullName evidence="2">Uma2 family endonuclease</fullName>
    </submittedName>
</protein>
<dbReference type="AlphaFoldDB" id="A0AAU8J9P6"/>
<dbReference type="Pfam" id="PF05685">
    <property type="entry name" value="Uma2"/>
    <property type="match status" value="1"/>
</dbReference>
<dbReference type="InterPro" id="IPR011335">
    <property type="entry name" value="Restrct_endonuc-II-like"/>
</dbReference>
<dbReference type="InterPro" id="IPR008538">
    <property type="entry name" value="Uma2"/>
</dbReference>
<feature type="domain" description="Putative restriction endonuclease" evidence="1">
    <location>
        <begin position="34"/>
        <end position="206"/>
    </location>
</feature>
<keyword evidence="2" id="KW-0255">Endonuclease</keyword>
<sequence>MPTLPIALKSHYNIYNLSEDYPMLQTLTKKTYTFEEYLEYHDNTDLKYELVNGELIPMPTPSGLHADIMVFLFKQFDKEIERLGLDWKVRPGNIGVRTSFNKSRIPDLVIITESQRQELREMTSAVLKSPPLLAVEIVSPGNAIDDYRYKQSEYAVREIPEYWIVDPVEAKVSVLKLVYGLYDITEFSENQEIKSSMFPELTLTVEQVLNADN</sequence>
<evidence type="ECO:0000313" key="2">
    <source>
        <dbReference type="EMBL" id="XCM35855.1"/>
    </source>
</evidence>
<dbReference type="InterPro" id="IPR012296">
    <property type="entry name" value="Nuclease_put_TT1808"/>
</dbReference>
<name>A0AAU8J9P6_9CYAN</name>
<dbReference type="PANTHER" id="PTHR34107:SF2">
    <property type="entry name" value="SLL0888 PROTEIN"/>
    <property type="match status" value="1"/>
</dbReference>
<keyword evidence="2" id="KW-0540">Nuclease</keyword>
<dbReference type="PANTHER" id="PTHR34107">
    <property type="entry name" value="SLL0198 PROTEIN-RELATED"/>
    <property type="match status" value="1"/>
</dbReference>
<keyword evidence="2" id="KW-0378">Hydrolase</keyword>
<dbReference type="CDD" id="cd06260">
    <property type="entry name" value="DUF820-like"/>
    <property type="match status" value="1"/>
</dbReference>
<dbReference type="EMBL" id="CP159837">
    <property type="protein sequence ID" value="XCM35855.1"/>
    <property type="molecule type" value="Genomic_DNA"/>
</dbReference>